<dbReference type="PANTHER" id="PTHR43877:SF1">
    <property type="entry name" value="ACETYLTRANSFERASE"/>
    <property type="match status" value="1"/>
</dbReference>
<dbReference type="GO" id="GO:0016746">
    <property type="term" value="F:acyltransferase activity"/>
    <property type="evidence" value="ECO:0007669"/>
    <property type="project" value="UniProtKB-KW"/>
</dbReference>
<dbReference type="InterPro" id="IPR016181">
    <property type="entry name" value="Acyl_CoA_acyltransferase"/>
</dbReference>
<feature type="domain" description="N-acetyltransferase" evidence="3">
    <location>
        <begin position="1"/>
        <end position="106"/>
    </location>
</feature>
<dbReference type="Pfam" id="PF00583">
    <property type="entry name" value="Acetyltransf_1"/>
    <property type="match status" value="1"/>
</dbReference>
<keyword evidence="1 4" id="KW-0808">Transferase</keyword>
<dbReference type="InterPro" id="IPR050832">
    <property type="entry name" value="Bact_Acetyltransf"/>
</dbReference>
<keyword evidence="2 4" id="KW-0012">Acyltransferase</keyword>
<dbReference type="CDD" id="cd04301">
    <property type="entry name" value="NAT_SF"/>
    <property type="match status" value="1"/>
</dbReference>
<keyword evidence="5" id="KW-1185">Reference proteome</keyword>
<evidence type="ECO:0000259" key="3">
    <source>
        <dbReference type="PROSITE" id="PS51186"/>
    </source>
</evidence>
<evidence type="ECO:0000256" key="2">
    <source>
        <dbReference type="ARBA" id="ARBA00023315"/>
    </source>
</evidence>
<organism evidence="4 5">
    <name type="scientific">Sulfitobacter porphyrae</name>
    <dbReference type="NCBI Taxonomy" id="1246864"/>
    <lineage>
        <taxon>Bacteria</taxon>
        <taxon>Pseudomonadati</taxon>
        <taxon>Pseudomonadota</taxon>
        <taxon>Alphaproteobacteria</taxon>
        <taxon>Rhodobacterales</taxon>
        <taxon>Roseobacteraceae</taxon>
        <taxon>Sulfitobacter</taxon>
    </lineage>
</organism>
<name>A0ABW2B3M4_9RHOB</name>
<dbReference type="PROSITE" id="PS51186">
    <property type="entry name" value="GNAT"/>
    <property type="match status" value="1"/>
</dbReference>
<dbReference type="EC" id="2.3.-.-" evidence="4"/>
<accession>A0ABW2B3M4</accession>
<dbReference type="InterPro" id="IPR000182">
    <property type="entry name" value="GNAT_dom"/>
</dbReference>
<gene>
    <name evidence="4" type="ORF">ACFQFQ_10615</name>
</gene>
<proteinExistence type="predicted"/>
<dbReference type="Gene3D" id="3.40.630.30">
    <property type="match status" value="1"/>
</dbReference>
<evidence type="ECO:0000313" key="4">
    <source>
        <dbReference type="EMBL" id="MFC6759841.1"/>
    </source>
</evidence>
<dbReference type="EMBL" id="JBHSWG010000001">
    <property type="protein sequence ID" value="MFC6759841.1"/>
    <property type="molecule type" value="Genomic_DNA"/>
</dbReference>
<dbReference type="SUPFAM" id="SSF55729">
    <property type="entry name" value="Acyl-CoA N-acyltransferases (Nat)"/>
    <property type="match status" value="1"/>
</dbReference>
<comment type="caution">
    <text evidence="4">The sequence shown here is derived from an EMBL/GenBank/DDBJ whole genome shotgun (WGS) entry which is preliminary data.</text>
</comment>
<evidence type="ECO:0000256" key="1">
    <source>
        <dbReference type="ARBA" id="ARBA00022679"/>
    </source>
</evidence>
<protein>
    <submittedName>
        <fullName evidence="4">GNAT family N-acetyltransferase</fullName>
        <ecNumber evidence="4">2.3.-.-</ecNumber>
    </submittedName>
</protein>
<dbReference type="Proteomes" id="UP001596353">
    <property type="component" value="Unassembled WGS sequence"/>
</dbReference>
<sequence length="106" mass="11447">MRCSVAEDADETVLGFQSLKLARKGNIYDVTPGWGIIGTHIRPEAARRGVGRALFSATLEAAKAAGLQHIDASIAADNPEGLAYYQAMGFETYRTPDGLICKRYSL</sequence>
<reference evidence="5" key="1">
    <citation type="journal article" date="2019" name="Int. J. Syst. Evol. Microbiol.">
        <title>The Global Catalogue of Microorganisms (GCM) 10K type strain sequencing project: providing services to taxonomists for standard genome sequencing and annotation.</title>
        <authorList>
            <consortium name="The Broad Institute Genomics Platform"/>
            <consortium name="The Broad Institute Genome Sequencing Center for Infectious Disease"/>
            <person name="Wu L."/>
            <person name="Ma J."/>
        </authorList>
    </citation>
    <scope>NUCLEOTIDE SEQUENCE [LARGE SCALE GENOMIC DNA]</scope>
    <source>
        <strain evidence="5">CCUG 66188</strain>
    </source>
</reference>
<dbReference type="PANTHER" id="PTHR43877">
    <property type="entry name" value="AMINOALKYLPHOSPHONATE N-ACETYLTRANSFERASE-RELATED-RELATED"/>
    <property type="match status" value="1"/>
</dbReference>
<evidence type="ECO:0000313" key="5">
    <source>
        <dbReference type="Proteomes" id="UP001596353"/>
    </source>
</evidence>